<dbReference type="PROSITE" id="PS50158">
    <property type="entry name" value="ZF_CCHC"/>
    <property type="match status" value="2"/>
</dbReference>
<dbReference type="SUPFAM" id="SSF53098">
    <property type="entry name" value="Ribonuclease H-like"/>
    <property type="match status" value="1"/>
</dbReference>
<evidence type="ECO:0000256" key="3">
    <source>
        <dbReference type="ARBA" id="ARBA00022722"/>
    </source>
</evidence>
<feature type="region of interest" description="Disordered" evidence="8">
    <location>
        <begin position="2196"/>
        <end position="2358"/>
    </location>
</feature>
<keyword evidence="2" id="KW-0548">Nucleotidyltransferase</keyword>
<dbReference type="SUPFAM" id="SSF57756">
    <property type="entry name" value="Retrovirus zinc finger-like domains"/>
    <property type="match status" value="1"/>
</dbReference>
<dbReference type="InterPro" id="IPR043502">
    <property type="entry name" value="DNA/RNA_pol_sf"/>
</dbReference>
<feature type="compositionally biased region" description="Polar residues" evidence="8">
    <location>
        <begin position="1051"/>
        <end position="1064"/>
    </location>
</feature>
<dbReference type="Pfam" id="PF05380">
    <property type="entry name" value="Peptidase_A17"/>
    <property type="match status" value="1"/>
</dbReference>
<evidence type="ECO:0000259" key="10">
    <source>
        <dbReference type="PROSITE" id="PS50175"/>
    </source>
</evidence>
<feature type="domain" description="Integrase catalytic" evidence="11">
    <location>
        <begin position="1815"/>
        <end position="1983"/>
    </location>
</feature>
<feature type="region of interest" description="Disordered" evidence="8">
    <location>
        <begin position="1026"/>
        <end position="1073"/>
    </location>
</feature>
<feature type="compositionally biased region" description="Basic and acidic residues" evidence="8">
    <location>
        <begin position="591"/>
        <end position="603"/>
    </location>
</feature>
<dbReference type="InterPro" id="IPR036875">
    <property type="entry name" value="Znf_CCHC_sf"/>
</dbReference>
<keyword evidence="7" id="KW-0863">Zinc-finger</keyword>
<keyword evidence="3" id="KW-0540">Nuclease</keyword>
<evidence type="ECO:0000313" key="12">
    <source>
        <dbReference type="EMBL" id="KAF4651700.1"/>
    </source>
</evidence>
<keyword evidence="7" id="KW-0862">Zinc</keyword>
<dbReference type="Gene3D" id="4.10.60.10">
    <property type="entry name" value="Zinc finger, CCHC-type"/>
    <property type="match status" value="1"/>
</dbReference>
<dbReference type="InterPro" id="IPR012337">
    <property type="entry name" value="RNaseH-like_sf"/>
</dbReference>
<keyword evidence="1" id="KW-0808">Transferase</keyword>
<dbReference type="InterPro" id="IPR050951">
    <property type="entry name" value="Retrovirus_Pol_polyprotein"/>
</dbReference>
<dbReference type="PROSITE" id="PS00141">
    <property type="entry name" value="ASP_PROTEASE"/>
    <property type="match status" value="1"/>
</dbReference>
<dbReference type="InterPro" id="IPR001878">
    <property type="entry name" value="Znf_CCHC"/>
</dbReference>
<evidence type="ECO:0000256" key="7">
    <source>
        <dbReference type="PROSITE-ProRule" id="PRU00047"/>
    </source>
</evidence>
<feature type="domain" description="CCHC-type" evidence="9">
    <location>
        <begin position="667"/>
        <end position="681"/>
    </location>
</feature>
<proteinExistence type="predicted"/>
<dbReference type="InterPro" id="IPR021109">
    <property type="entry name" value="Peptidase_aspartic_dom_sf"/>
</dbReference>
<dbReference type="GO" id="GO:0008270">
    <property type="term" value="F:zinc ion binding"/>
    <property type="evidence" value="ECO:0007669"/>
    <property type="project" value="UniProtKB-KW"/>
</dbReference>
<dbReference type="SUPFAM" id="SSF56672">
    <property type="entry name" value="DNA/RNA polymerases"/>
    <property type="match status" value="1"/>
</dbReference>
<dbReference type="GO" id="GO:0004190">
    <property type="term" value="F:aspartic-type endopeptidase activity"/>
    <property type="evidence" value="ECO:0007669"/>
    <property type="project" value="InterPro"/>
</dbReference>
<dbReference type="EMBL" id="JABANN010001013">
    <property type="protein sequence ID" value="KAF4651700.1"/>
    <property type="molecule type" value="Genomic_DNA"/>
</dbReference>
<evidence type="ECO:0008006" key="14">
    <source>
        <dbReference type="Google" id="ProtNLM"/>
    </source>
</evidence>
<dbReference type="GO" id="GO:0006508">
    <property type="term" value="P:proteolysis"/>
    <property type="evidence" value="ECO:0007669"/>
    <property type="project" value="InterPro"/>
</dbReference>
<evidence type="ECO:0000256" key="6">
    <source>
        <dbReference type="ARBA" id="ARBA00022918"/>
    </source>
</evidence>
<sequence length="2428" mass="268037">RGGGEQQQLGPDGLPIPPANAAQLSHGSTLAGLGRGGGEQQQLGPDGLPIPPANAAQLSHGSTFTGLGRGGGEQQQQQLRPDGLPIPVASAAQPPHGQISSGLGHGVGEQQPQQPEADGPSPSSAYARQCANWSSRWGPDYAGRHRQQQLGPSIMAASPNMAQPTQASSSPEPYYGSHEHYQHRDPQRSPQGSPHSLYRPALHEHVDTQRSNYYTFNSQTPQFGLGDYRADVQNPNIGTGTLPGIQRHQQLYAPVGTTQQYDAQLPPTGLGSNRSHSPDYGLPPGPIYPGIRDYSRGLPPNTTFYDGSVYVEREAPPSAPTTTPSLPNPNYGYPQGHYYPQVPQPVQYQDPILGISAQPLLPPGPGLVGQIPVGTNYFVPSQRECITSDYCYACNLPKCKHPIPPKDFNHSQSVAATLKTHYRFKGSEDNRAGTTFISELYRATEGHNDLLRYQWLKLCTDKYVWQQLTDGLVPPGGCLKSYEQQLSVLLQRIRFFFDTDEHIQTTQRKLLTLRQGNYSLHSFIRKIEEFATELFHLRHPVLDYDLKWTLRNGIENAELRHQVDPHLRDDIDYRSFKAIVIQRHQRQTNDPSREDRPRRRDYSPGKTRVSFGTEPLGRQRSRERDYSYPRTRSVSVNSLDESYYSGSEDSGVIANYVAMGKDAVGMRCFRCGGRGHSSRFCTADKPRDYNNRCKICGNTNHKADRCYTKPDRRICHRCNQPGHLAHVCLSNSTKVQTKSTVALRPPTPSARVNSPTNSDSRAVKAEASSEVFMVNYEPSMKGTVSPTTVVNSSSTTLVNELASGILTAEQMLGRSTVSVIAHYPHHADTSTIGQRKLVGPISVESLDTVALFDTGADISLISYSTLLRLCPHKKVDSSNLQGVSTANGQPLQILGTVQLRIATSNASVEETFRVMVDDMAVPVLLGCPALARSRTTLTLTPQGSFITTNIPLKSVKEPISLPLEDLSLEDPIYSHYRVHHVQDLCSESGDNWYDDLAQDEWYNVHYLGLQTNSPYTTKSFCCGQGKHDDSSLGNGPSTTTNAEEPQEDLPPTNSVYTPSGTTAPLSDYNDDGKPPWDVLQREWHRDDSAKLGRITIRVPWLDQCRPPMNYRTASNRGANAVKRLTTDQRKAFEDALDSYVQRGFCAIVQDNSEADYKKQPDFTECQAAWDVLTKGSHQQQGTPVILPQHYIPAHCVFRSDHPTTPCRIVLDYREVNKYVGKGGIPQSDLLGVLLHLRGFENFMSGDISKAFCQMRASLFDLAHANYTCIGEYTVLWGRIGFGNTSAPNQLEATTYDVGQELFLLSQLASQLSVDGEPLDPKALPRDQLEKVLLCPSPEAVNYIRNGPKIPTSLQLRNFVDDLYTGGTDKVIITTAHTFVTFVMTGHGLAVDPLKSFSSWPTTEEDHNNEANRSTLGYKFNPKTDEFFVVYSGKLESTDKTTKRQCCAALASLYDPLGLLVELDIEGRKIWRAICEVCKDWKALVPPRLVDKVADWITTCRTVTTTTPFLRHVNLRLCRELDVVIRHVPSAANQADTISRGKLPDKSMTGAELLNCVKTSEVYYDYKSSPDPEDEDTTPRLGSSDSAKESANMVNGDGINLPDLTGVTTEEVGELTQLLEYAKPNDQIRGGLLEGSLLQECINVCVLRCQTTDPDLSIFGAYLRSEVSAKDLGSRATRLRRLKRICYIDDKGIIRRKDDPYRKVGTTQEDDIGSVLTLGRGVIHLGRTRYSRYFVRILAAIEHYSKGHQGSPKVTSELRQHYYCHGLSRLARTTLKSCMPCTKARAVRKHNYIVNKVQELITTGLWELVGADLVGPYDRPSKSRSTSVQPALDPSKDYYILVVMDYVSGFCAARPVRSTKPQIVADAFNSIFLEHGSPSALLTDCDRVSLIRKEVKTVLQRHGTRHYALPAYGQLLGFWERSHKDLTEIVKATRTSRPAPTTGSLPPPSVDSYINDYLYAIRCYNSTRRGWSNATPMELHYCYGLRLPGQRPGISELIDWDSLELRFTNTDTISFLREGLSTMDDQRERVAATLAEYLERWKAKQLQLHERTIRDHPNDYTPRLYDLVFTTRSSDSALGGHLDTKWAGPGTIVAIRGSAIVDVYPDILLHGIGGVTTTKESTGATTVQVPVEYGREVERHALVNVHHAAALQSVVHYYWGKGSRIFIDADGKLNHVILHPTDYSDDPKVIRHRRTITAHERAGLQPTTTAMPRDGSPPVQQGPDEVDVSWTSLPSNDEATIPPAPTSPLACDYGGQGGVAPSPTSTADYGGQEGEVVSVPPSSSDYGDQEGEVAPVPPSSSDYGGQEGEVAPVRPSSSDYSGQGGVAPTTTSEANCVNPGDPHGSQSSTTEHEDPATGEDHQVLPLWKTLRNEEFVRLGSTQGLSCKKFIDGSVTIPAGSVVFAFSKDYTGFAKLLRSAHCPAEALLQP</sequence>
<feature type="domain" description="Peptidase A2" evidence="10">
    <location>
        <begin position="848"/>
        <end position="884"/>
    </location>
</feature>
<dbReference type="GO" id="GO:0015074">
    <property type="term" value="P:DNA integration"/>
    <property type="evidence" value="ECO:0007669"/>
    <property type="project" value="InterPro"/>
</dbReference>
<feature type="region of interest" description="Disordered" evidence="8">
    <location>
        <begin position="158"/>
        <end position="198"/>
    </location>
</feature>
<accession>A0A7J6KX41</accession>
<keyword evidence="6" id="KW-0695">RNA-directed DNA polymerase</keyword>
<feature type="region of interest" description="Disordered" evidence="8">
    <location>
        <begin position="1"/>
        <end position="129"/>
    </location>
</feature>
<evidence type="ECO:0000259" key="11">
    <source>
        <dbReference type="PROSITE" id="PS50994"/>
    </source>
</evidence>
<evidence type="ECO:0000259" key="9">
    <source>
        <dbReference type="PROSITE" id="PS50158"/>
    </source>
</evidence>
<dbReference type="PROSITE" id="PS50994">
    <property type="entry name" value="INTEGRASE"/>
    <property type="match status" value="1"/>
</dbReference>
<name>A0A7J6KX41_PEROL</name>
<evidence type="ECO:0000256" key="5">
    <source>
        <dbReference type="ARBA" id="ARBA00022801"/>
    </source>
</evidence>
<feature type="non-terminal residue" evidence="12">
    <location>
        <position position="2428"/>
    </location>
</feature>
<dbReference type="PROSITE" id="PS50175">
    <property type="entry name" value="ASP_PROT_RETROV"/>
    <property type="match status" value="1"/>
</dbReference>
<protein>
    <recommendedName>
        <fullName evidence="14">Paraneoplastic Ma antigen</fullName>
    </recommendedName>
</protein>
<comment type="caution">
    <text evidence="12">The sequence shown here is derived from an EMBL/GenBank/DDBJ whole genome shotgun (WGS) entry which is preliminary data.</text>
</comment>
<feature type="compositionally biased region" description="Basic and acidic residues" evidence="8">
    <location>
        <begin position="177"/>
        <end position="187"/>
    </location>
</feature>
<feature type="compositionally biased region" description="Polar residues" evidence="8">
    <location>
        <begin position="2228"/>
        <end position="2237"/>
    </location>
</feature>
<keyword evidence="7" id="KW-0479">Metal-binding</keyword>
<dbReference type="PANTHER" id="PTHR37984:SF5">
    <property type="entry name" value="PROTEIN NYNRIN-LIKE"/>
    <property type="match status" value="1"/>
</dbReference>
<dbReference type="CDD" id="cd00303">
    <property type="entry name" value="retropepsin_like"/>
    <property type="match status" value="1"/>
</dbReference>
<dbReference type="SMART" id="SM00343">
    <property type="entry name" value="ZnF_C2HC"/>
    <property type="match status" value="3"/>
</dbReference>
<dbReference type="Pfam" id="PF00077">
    <property type="entry name" value="RVP"/>
    <property type="match status" value="1"/>
</dbReference>
<feature type="region of interest" description="Disordered" evidence="8">
    <location>
        <begin position="1566"/>
        <end position="1599"/>
    </location>
</feature>
<feature type="compositionally biased region" description="Polar residues" evidence="8">
    <location>
        <begin position="160"/>
        <end position="171"/>
    </location>
</feature>
<dbReference type="GO" id="GO:0004519">
    <property type="term" value="F:endonuclease activity"/>
    <property type="evidence" value="ECO:0007669"/>
    <property type="project" value="UniProtKB-KW"/>
</dbReference>
<evidence type="ECO:0000256" key="2">
    <source>
        <dbReference type="ARBA" id="ARBA00022695"/>
    </source>
</evidence>
<organism evidence="12 13">
    <name type="scientific">Perkinsus olseni</name>
    <name type="common">Perkinsus atlanticus</name>
    <dbReference type="NCBI Taxonomy" id="32597"/>
    <lineage>
        <taxon>Eukaryota</taxon>
        <taxon>Sar</taxon>
        <taxon>Alveolata</taxon>
        <taxon>Perkinsozoa</taxon>
        <taxon>Perkinsea</taxon>
        <taxon>Perkinsida</taxon>
        <taxon>Perkinsidae</taxon>
        <taxon>Perkinsus</taxon>
    </lineage>
</organism>
<feature type="compositionally biased region" description="Polar residues" evidence="8">
    <location>
        <begin position="56"/>
        <end position="65"/>
    </location>
</feature>
<dbReference type="PANTHER" id="PTHR37984">
    <property type="entry name" value="PROTEIN CBG26694"/>
    <property type="match status" value="1"/>
</dbReference>
<dbReference type="InterPro" id="IPR001995">
    <property type="entry name" value="Peptidase_A2_cat"/>
</dbReference>
<gene>
    <name evidence="12" type="ORF">FOL46_000180</name>
</gene>
<dbReference type="InterPro" id="IPR018061">
    <property type="entry name" value="Retropepsins"/>
</dbReference>
<dbReference type="GO" id="GO:0003964">
    <property type="term" value="F:RNA-directed DNA polymerase activity"/>
    <property type="evidence" value="ECO:0007669"/>
    <property type="project" value="UniProtKB-KW"/>
</dbReference>
<dbReference type="Proteomes" id="UP000572268">
    <property type="component" value="Unassembled WGS sequence"/>
</dbReference>
<dbReference type="Gene3D" id="3.30.420.10">
    <property type="entry name" value="Ribonuclease H-like superfamily/Ribonuclease H"/>
    <property type="match status" value="1"/>
</dbReference>
<feature type="domain" description="CCHC-type" evidence="9">
    <location>
        <begin position="715"/>
        <end position="728"/>
    </location>
</feature>
<evidence type="ECO:0000256" key="1">
    <source>
        <dbReference type="ARBA" id="ARBA00022679"/>
    </source>
</evidence>
<dbReference type="InterPro" id="IPR001969">
    <property type="entry name" value="Aspartic_peptidase_AS"/>
</dbReference>
<dbReference type="SUPFAM" id="SSF50630">
    <property type="entry name" value="Acid proteases"/>
    <property type="match status" value="1"/>
</dbReference>
<dbReference type="InterPro" id="IPR001584">
    <property type="entry name" value="Integrase_cat-core"/>
</dbReference>
<evidence type="ECO:0000313" key="13">
    <source>
        <dbReference type="Proteomes" id="UP000572268"/>
    </source>
</evidence>
<dbReference type="InterPro" id="IPR036397">
    <property type="entry name" value="RNaseH_sf"/>
</dbReference>
<reference evidence="12 13" key="1">
    <citation type="submission" date="2020-04" db="EMBL/GenBank/DDBJ databases">
        <title>Perkinsus olseni comparative genomics.</title>
        <authorList>
            <person name="Bogema D.R."/>
        </authorList>
    </citation>
    <scope>NUCLEOTIDE SEQUENCE [LARGE SCALE GENOMIC DNA]</scope>
    <source>
        <strain evidence="12">ATCC PRA-31</strain>
    </source>
</reference>
<feature type="region of interest" description="Disordered" evidence="8">
    <location>
        <begin position="583"/>
        <end position="631"/>
    </location>
</feature>
<feature type="compositionally biased region" description="Basic and acidic residues" evidence="8">
    <location>
        <begin position="2349"/>
        <end position="2358"/>
    </location>
</feature>
<dbReference type="Gene3D" id="2.40.70.10">
    <property type="entry name" value="Acid Proteases"/>
    <property type="match status" value="1"/>
</dbReference>
<feature type="compositionally biased region" description="Polar residues" evidence="8">
    <location>
        <begin position="1031"/>
        <end position="1043"/>
    </location>
</feature>
<evidence type="ECO:0000256" key="8">
    <source>
        <dbReference type="SAM" id="MobiDB-lite"/>
    </source>
</evidence>
<keyword evidence="5" id="KW-0378">Hydrolase</keyword>
<keyword evidence="4" id="KW-0255">Endonuclease</keyword>
<evidence type="ECO:0000256" key="4">
    <source>
        <dbReference type="ARBA" id="ARBA00022759"/>
    </source>
</evidence>
<dbReference type="InterPro" id="IPR008042">
    <property type="entry name" value="Retrotrans_Pao"/>
</dbReference>
<dbReference type="GO" id="GO:0003676">
    <property type="term" value="F:nucleic acid binding"/>
    <property type="evidence" value="ECO:0007669"/>
    <property type="project" value="InterPro"/>
</dbReference>